<organism evidence="1 2">
    <name type="scientific">Reichenbachiella faecimaris</name>
    <dbReference type="NCBI Taxonomy" id="692418"/>
    <lineage>
        <taxon>Bacteria</taxon>
        <taxon>Pseudomonadati</taxon>
        <taxon>Bacteroidota</taxon>
        <taxon>Cytophagia</taxon>
        <taxon>Cytophagales</taxon>
        <taxon>Reichenbachiellaceae</taxon>
        <taxon>Reichenbachiella</taxon>
    </lineage>
</organism>
<protein>
    <submittedName>
        <fullName evidence="1">Uncharacterized protein</fullName>
    </submittedName>
</protein>
<gene>
    <name evidence="1" type="ORF">SAMN04488029_4002</name>
</gene>
<dbReference type="Proteomes" id="UP000192472">
    <property type="component" value="Unassembled WGS sequence"/>
</dbReference>
<evidence type="ECO:0000313" key="2">
    <source>
        <dbReference type="Proteomes" id="UP000192472"/>
    </source>
</evidence>
<evidence type="ECO:0000313" key="1">
    <source>
        <dbReference type="EMBL" id="SMD39016.1"/>
    </source>
</evidence>
<sequence length="40" mass="4657">MIELALMHSKNNIQVSLYDRMPTPILYCVVTHINNVLRNT</sequence>
<reference evidence="1 2" key="1">
    <citation type="submission" date="2017-04" db="EMBL/GenBank/DDBJ databases">
        <authorList>
            <person name="Afonso C.L."/>
            <person name="Miller P.J."/>
            <person name="Scott M.A."/>
            <person name="Spackman E."/>
            <person name="Goraichik I."/>
            <person name="Dimitrov K.M."/>
            <person name="Suarez D.L."/>
            <person name="Swayne D.E."/>
        </authorList>
    </citation>
    <scope>NUCLEOTIDE SEQUENCE [LARGE SCALE GENOMIC DNA]</scope>
    <source>
        <strain evidence="1 2">DSM 26133</strain>
    </source>
</reference>
<dbReference type="EMBL" id="FWYF01000005">
    <property type="protein sequence ID" value="SMD39016.1"/>
    <property type="molecule type" value="Genomic_DNA"/>
</dbReference>
<dbReference type="STRING" id="692418.SAMN04488029_4002"/>
<proteinExistence type="predicted"/>
<name>A0A1W2GRY5_REIFA</name>
<dbReference type="AlphaFoldDB" id="A0A1W2GRY5"/>
<keyword evidence="2" id="KW-1185">Reference proteome</keyword>
<accession>A0A1W2GRY5</accession>